<protein>
    <submittedName>
        <fullName evidence="1">Uncharacterized protein</fullName>
    </submittedName>
</protein>
<dbReference type="EMBL" id="KZ819678">
    <property type="protein sequence ID" value="PWN24864.1"/>
    <property type="molecule type" value="Genomic_DNA"/>
</dbReference>
<dbReference type="GeneID" id="37031727"/>
<gene>
    <name evidence="1" type="ORF">BDZ90DRAFT_87516</name>
</gene>
<keyword evidence="2" id="KW-1185">Reference proteome</keyword>
<proteinExistence type="predicted"/>
<evidence type="ECO:0000313" key="2">
    <source>
        <dbReference type="Proteomes" id="UP000245884"/>
    </source>
</evidence>
<dbReference type="Proteomes" id="UP000245884">
    <property type="component" value="Unassembled WGS sequence"/>
</dbReference>
<evidence type="ECO:0000313" key="1">
    <source>
        <dbReference type="EMBL" id="PWN24864.1"/>
    </source>
</evidence>
<dbReference type="RefSeq" id="XP_025359476.1">
    <property type="nucleotide sequence ID" value="XM_025509904.1"/>
</dbReference>
<sequence>MGRKTRGNGVVAGQDVRGSSICLMPCSASRLQRSSTVPLLAISSCVAARAQLNRYRADKSSKSRSWSRSRWLPFRSQYFGTAIRLQWPLKHRHTRQQSRPRACLIQRLRHARRAAARTRGCQQGRHILRSRRRCSPSLHHAKPYVDVLISSRPTIDGQCTTELAIEGLKRLRGQSTFDSSRLVCAPHPRYANYLQLHPQSRISCRMHHEMAGDRRDPSRP</sequence>
<reference evidence="1 2" key="1">
    <citation type="journal article" date="2018" name="Mol. Biol. Evol.">
        <title>Broad Genomic Sampling Reveals a Smut Pathogenic Ancestry of the Fungal Clade Ustilaginomycotina.</title>
        <authorList>
            <person name="Kijpornyongpan T."/>
            <person name="Mondo S.J."/>
            <person name="Barry K."/>
            <person name="Sandor L."/>
            <person name="Lee J."/>
            <person name="Lipzen A."/>
            <person name="Pangilinan J."/>
            <person name="LaButti K."/>
            <person name="Hainaut M."/>
            <person name="Henrissat B."/>
            <person name="Grigoriev I.V."/>
            <person name="Spatafora J.W."/>
            <person name="Aime M.C."/>
        </authorList>
    </citation>
    <scope>NUCLEOTIDE SEQUENCE [LARGE SCALE GENOMIC DNA]</scope>
    <source>
        <strain evidence="1 2">MCA 5214</strain>
    </source>
</reference>
<accession>A0A316UIW5</accession>
<organism evidence="1 2">
    <name type="scientific">Jaminaea rosea</name>
    <dbReference type="NCBI Taxonomy" id="1569628"/>
    <lineage>
        <taxon>Eukaryota</taxon>
        <taxon>Fungi</taxon>
        <taxon>Dikarya</taxon>
        <taxon>Basidiomycota</taxon>
        <taxon>Ustilaginomycotina</taxon>
        <taxon>Exobasidiomycetes</taxon>
        <taxon>Microstromatales</taxon>
        <taxon>Microstromatales incertae sedis</taxon>
        <taxon>Jaminaea</taxon>
    </lineage>
</organism>
<name>A0A316UIW5_9BASI</name>
<dbReference type="AlphaFoldDB" id="A0A316UIW5"/>